<dbReference type="AlphaFoldDB" id="A0A9N8WEN9"/>
<dbReference type="SUPFAM" id="SSF53474">
    <property type="entry name" value="alpha/beta-Hydrolases"/>
    <property type="match status" value="1"/>
</dbReference>
<dbReference type="PANTHER" id="PTHR11247">
    <property type="entry name" value="PALMITOYL-PROTEIN THIOESTERASE/DOLICHYLDIPHOSPHATASE 1"/>
    <property type="match status" value="1"/>
</dbReference>
<dbReference type="PRINTS" id="PR00414">
    <property type="entry name" value="PPTHIESTRASE"/>
</dbReference>
<comment type="similarity">
    <text evidence="1">Belongs to the palmitoyl-protein thioesterase family.</text>
</comment>
<dbReference type="InterPro" id="IPR002472">
    <property type="entry name" value="Palm_thioest"/>
</dbReference>
<evidence type="ECO:0000256" key="6">
    <source>
        <dbReference type="ARBA" id="ARBA00023157"/>
    </source>
</evidence>
<dbReference type="Proteomes" id="UP000789706">
    <property type="component" value="Unassembled WGS sequence"/>
</dbReference>
<accession>A0A9N8WEN9</accession>
<keyword evidence="4" id="KW-0732">Signal</keyword>
<dbReference type="EMBL" id="CAJVPK010000239">
    <property type="protein sequence ID" value="CAG8480793.1"/>
    <property type="molecule type" value="Genomic_DNA"/>
</dbReference>
<feature type="non-terminal residue" evidence="9">
    <location>
        <position position="1"/>
    </location>
</feature>
<dbReference type="InterPro" id="IPR029058">
    <property type="entry name" value="AB_hydrolase_fold"/>
</dbReference>
<dbReference type="OrthoDB" id="10263094at2759"/>
<keyword evidence="5" id="KW-0378">Hydrolase</keyword>
<evidence type="ECO:0000256" key="1">
    <source>
        <dbReference type="ARBA" id="ARBA00010758"/>
    </source>
</evidence>
<evidence type="ECO:0000313" key="9">
    <source>
        <dbReference type="EMBL" id="CAG8480793.1"/>
    </source>
</evidence>
<name>A0A9N8WEN9_9GLOM</name>
<evidence type="ECO:0000256" key="2">
    <source>
        <dbReference type="ARBA" id="ARBA00012423"/>
    </source>
</evidence>
<keyword evidence="10" id="KW-1185">Reference proteome</keyword>
<dbReference type="Pfam" id="PF02089">
    <property type="entry name" value="Palm_thioest"/>
    <property type="match status" value="1"/>
</dbReference>
<gene>
    <name evidence="9" type="ORF">DEBURN_LOCUS3649</name>
</gene>
<proteinExistence type="inferred from homology"/>
<evidence type="ECO:0000313" key="10">
    <source>
        <dbReference type="Proteomes" id="UP000789706"/>
    </source>
</evidence>
<dbReference type="GO" id="GO:0008474">
    <property type="term" value="F:palmitoyl-(protein) hydrolase activity"/>
    <property type="evidence" value="ECO:0007669"/>
    <property type="project" value="UniProtKB-EC"/>
</dbReference>
<reference evidence="9" key="1">
    <citation type="submission" date="2021-06" db="EMBL/GenBank/DDBJ databases">
        <authorList>
            <person name="Kallberg Y."/>
            <person name="Tangrot J."/>
            <person name="Rosling A."/>
        </authorList>
    </citation>
    <scope>NUCLEOTIDE SEQUENCE</scope>
    <source>
        <strain evidence="9">AZ414A</strain>
    </source>
</reference>
<evidence type="ECO:0000256" key="7">
    <source>
        <dbReference type="ARBA" id="ARBA00023180"/>
    </source>
</evidence>
<keyword evidence="6" id="KW-1015">Disulfide bond</keyword>
<evidence type="ECO:0000256" key="3">
    <source>
        <dbReference type="ARBA" id="ARBA00014212"/>
    </source>
</evidence>
<evidence type="ECO:0000256" key="8">
    <source>
        <dbReference type="ARBA" id="ARBA00031934"/>
    </source>
</evidence>
<comment type="caution">
    <text evidence="9">The sequence shown here is derived from an EMBL/GenBank/DDBJ whole genome shotgun (WGS) entry which is preliminary data.</text>
</comment>
<sequence length="274" mass="31598">KYLPVVIWHGRLQTCCDSDVAGLQEFINNTLPGIYTHSIMLGKDVYEDGVLSVYGNANEQVDCICKQLKDNENLRNGFNAVGLSQGGLLLRAYVERCNDPPVHNLITMGSPQAGASFITHCDLTNDLCKQVYSGERDVLYSDEVRYKFVSAQWFKDPENIDTYLEKNIFLPDINNEHMKKNVTYANNLSSLNKFVLIRFTEDRTIVPIDSAWFSFYDKDYNLIPIRKQKMYLEDWIGLKKLDESGNLVFKEIVGDHLVYTYETFKEEVLDPYLR</sequence>
<dbReference type="EC" id="3.1.2.22" evidence="2"/>
<dbReference type="Gene3D" id="3.40.50.1820">
    <property type="entry name" value="alpha/beta hydrolase"/>
    <property type="match status" value="1"/>
</dbReference>
<organism evidence="9 10">
    <name type="scientific">Diversispora eburnea</name>
    <dbReference type="NCBI Taxonomy" id="1213867"/>
    <lineage>
        <taxon>Eukaryota</taxon>
        <taxon>Fungi</taxon>
        <taxon>Fungi incertae sedis</taxon>
        <taxon>Mucoromycota</taxon>
        <taxon>Glomeromycotina</taxon>
        <taxon>Glomeromycetes</taxon>
        <taxon>Diversisporales</taxon>
        <taxon>Diversisporaceae</taxon>
        <taxon>Diversispora</taxon>
    </lineage>
</organism>
<evidence type="ECO:0000256" key="5">
    <source>
        <dbReference type="ARBA" id="ARBA00022801"/>
    </source>
</evidence>
<dbReference type="PANTHER" id="PTHR11247:SF8">
    <property type="entry name" value="PALMITOYL-PROTEIN THIOESTERASE 1"/>
    <property type="match status" value="1"/>
</dbReference>
<keyword evidence="7" id="KW-0325">Glycoprotein</keyword>
<evidence type="ECO:0000256" key="4">
    <source>
        <dbReference type="ARBA" id="ARBA00022729"/>
    </source>
</evidence>
<dbReference type="FunFam" id="3.40.50.1820:FF:000107">
    <property type="entry name" value="Palmitoyl-protein thioesterase 1"/>
    <property type="match status" value="1"/>
</dbReference>
<protein>
    <recommendedName>
        <fullName evidence="3">Palmitoyl-protein thioesterase 1</fullName>
        <ecNumber evidence="2">3.1.2.22</ecNumber>
    </recommendedName>
    <alternativeName>
        <fullName evidence="8">Palmitoyl-protein hydrolase 1</fullName>
    </alternativeName>
</protein>